<gene>
    <name evidence="4" type="ORF">Tci_065805</name>
</gene>
<dbReference type="InterPro" id="IPR057670">
    <property type="entry name" value="SH3_retrovirus"/>
</dbReference>
<dbReference type="InterPro" id="IPR043502">
    <property type="entry name" value="DNA/RNA_pol_sf"/>
</dbReference>
<protein>
    <submittedName>
        <fullName evidence="4">Uncharacterized protein</fullName>
    </submittedName>
</protein>
<evidence type="ECO:0000313" key="4">
    <source>
        <dbReference type="EMBL" id="GEU93827.1"/>
    </source>
</evidence>
<dbReference type="Pfam" id="PF07727">
    <property type="entry name" value="RVT_2"/>
    <property type="match status" value="1"/>
</dbReference>
<feature type="domain" description="Retroviral polymerase SH3-like" evidence="3">
    <location>
        <begin position="633"/>
        <end position="692"/>
    </location>
</feature>
<evidence type="ECO:0000259" key="2">
    <source>
        <dbReference type="Pfam" id="PF07727"/>
    </source>
</evidence>
<name>A0A6L2P7H1_TANCI</name>
<dbReference type="SUPFAM" id="SSF56672">
    <property type="entry name" value="DNA/RNA polymerases"/>
    <property type="match status" value="1"/>
</dbReference>
<organism evidence="4">
    <name type="scientific">Tanacetum cinerariifolium</name>
    <name type="common">Dalmatian daisy</name>
    <name type="synonym">Chrysanthemum cinerariifolium</name>
    <dbReference type="NCBI Taxonomy" id="118510"/>
    <lineage>
        <taxon>Eukaryota</taxon>
        <taxon>Viridiplantae</taxon>
        <taxon>Streptophyta</taxon>
        <taxon>Embryophyta</taxon>
        <taxon>Tracheophyta</taxon>
        <taxon>Spermatophyta</taxon>
        <taxon>Magnoliopsida</taxon>
        <taxon>eudicotyledons</taxon>
        <taxon>Gunneridae</taxon>
        <taxon>Pentapetalae</taxon>
        <taxon>asterids</taxon>
        <taxon>campanulids</taxon>
        <taxon>Asterales</taxon>
        <taxon>Asteraceae</taxon>
        <taxon>Asteroideae</taxon>
        <taxon>Anthemideae</taxon>
        <taxon>Anthemidinae</taxon>
        <taxon>Tanacetum</taxon>
    </lineage>
</organism>
<evidence type="ECO:0000259" key="3">
    <source>
        <dbReference type="Pfam" id="PF25597"/>
    </source>
</evidence>
<feature type="domain" description="Reverse transcriptase Ty1/copia-type" evidence="2">
    <location>
        <begin position="806"/>
        <end position="964"/>
    </location>
</feature>
<dbReference type="EMBL" id="BKCJ010010937">
    <property type="protein sequence ID" value="GEU93827.1"/>
    <property type="molecule type" value="Genomic_DNA"/>
</dbReference>
<dbReference type="PANTHER" id="PTHR11439">
    <property type="entry name" value="GAG-POL-RELATED RETROTRANSPOSON"/>
    <property type="match status" value="1"/>
</dbReference>
<dbReference type="AlphaFoldDB" id="A0A6L2P7H1"/>
<reference evidence="4" key="1">
    <citation type="journal article" date="2019" name="Sci. Rep.">
        <title>Draft genome of Tanacetum cinerariifolium, the natural source of mosquito coil.</title>
        <authorList>
            <person name="Yamashiro T."/>
            <person name="Shiraishi A."/>
            <person name="Satake H."/>
            <person name="Nakayama K."/>
        </authorList>
    </citation>
    <scope>NUCLEOTIDE SEQUENCE</scope>
</reference>
<comment type="caution">
    <text evidence="4">The sequence shown here is derived from an EMBL/GenBank/DDBJ whole genome shotgun (WGS) entry which is preliminary data.</text>
</comment>
<evidence type="ECO:0000256" key="1">
    <source>
        <dbReference type="SAM" id="MobiDB-lite"/>
    </source>
</evidence>
<feature type="region of interest" description="Disordered" evidence="1">
    <location>
        <begin position="733"/>
        <end position="769"/>
    </location>
</feature>
<dbReference type="CDD" id="cd09272">
    <property type="entry name" value="RNase_HI_RT_Ty1"/>
    <property type="match status" value="1"/>
</dbReference>
<sequence>MFKHGDEPIDAINHMMSFLTSIVTSRYPTTNNQLRNSSNPRQQATINDVRVTLQPVHGRQISFASDPRIPEGQATQTVITHNAAYQADDPDTYDSDFDELNTTKVALIANLSHYGSDALAEVYNPDNVDNNMINHVVQSFNLSAQQDALILSMIEQLKTQVVNCTKINLDNKSVNDTLTVELERYKEQVKVLKEGQIVEKAQQLKPKLYDGNVIQNNSAIVIFDFEETQMLAEDSRSKLLLKQKDPMMLEKKVNTTPIDYNSVNSLEPPPSNRPTKVEVPKKLSKVSMVNTSLEKLKHHLAGFDVVVKERTIATALTKGTWEFKHTKACLRDDIIPFVKALKGLFNTFDQFLIDELFEVQNTYKQLYDSIKSTRVRSNEQCDALTNQVHQKSVEISDLNVSLKEQDLVITALQNDLRKLKGKALVDNVVTSHTIDPEMLKIDVEPLHSKINANSELICVKCNACMFSDNHDLCVLNDVNARAKSKSVLKNAKRKVWKPTGKVFTNIGYIWTPTGRTFTMIGNTCPLTRITTSTEVPSRNPILLDIDIPKPVITLVYSRKPRKYKSTDLVSKSKAARTMLIYAKAPLFLWGEAVATACYTQNRSIIRLRHGKTPYELLHNKPPDLLFLHVFGALCYPTNDSGNLGKLQPKADIGIFIGYAPTKKAFRIYNRHTRRIIETIHVDFDELTAMASEQSSSRPALHEMIPAVQDSVHNPAPKVISLIAEVVAPEPAASTSLPSTTIVDQDAPSPSNSQTTPKTQSPIIPSDVQEDNDDLDIAHMNNDPFFVARGYRQEEGIDFKESFAPVTAFLNSNLREEVYVSQLDGFVDPDNPNHVYKLKKALYGLKQAPRVWYDMMCSFLIFLDFSKCSVDPTLFIRRDEKELLLVQIYVDDMIFAASTPELCDLFAKFMCSKFKISMMGKILFFLGLQISQSHRGIFINQSKYAFESLKKYDFDSCNPMDTPMVEKSKPNADEGKTARPTEKHLHAFKMIFGYLRGTVNRGLWYPKDSSIALTAFADADHAGCQDTRRSTSGSMQFLGDRLIPMYCDNKSTIALCCNNVQHSRSKNIDIRYHFIKEHVENGVIKLYFVNTEYQLANIFTKALGRERIKFFINKLGMRSFTSETLKQLADEVEE</sequence>
<feature type="compositionally biased region" description="Polar residues" evidence="1">
    <location>
        <begin position="733"/>
        <end position="762"/>
    </location>
</feature>
<dbReference type="Pfam" id="PF25597">
    <property type="entry name" value="SH3_retrovirus"/>
    <property type="match status" value="1"/>
</dbReference>
<dbReference type="InterPro" id="IPR013103">
    <property type="entry name" value="RVT_2"/>
</dbReference>
<dbReference type="PANTHER" id="PTHR11439:SF509">
    <property type="entry name" value="RNA-DIRECTED DNA POLYMERASE"/>
    <property type="match status" value="1"/>
</dbReference>
<proteinExistence type="predicted"/>
<accession>A0A6L2P7H1</accession>